<name>A0AAV9P0Y9_9PEZI</name>
<dbReference type="Proteomes" id="UP001337655">
    <property type="component" value="Unassembled WGS sequence"/>
</dbReference>
<dbReference type="Pfam" id="PF01965">
    <property type="entry name" value="DJ-1_PfpI"/>
    <property type="match status" value="1"/>
</dbReference>
<reference evidence="3 4" key="1">
    <citation type="submission" date="2023-08" db="EMBL/GenBank/DDBJ databases">
        <title>Black Yeasts Isolated from many extreme environments.</title>
        <authorList>
            <person name="Coleine C."/>
            <person name="Stajich J.E."/>
            <person name="Selbmann L."/>
        </authorList>
    </citation>
    <scope>NUCLEOTIDE SEQUENCE [LARGE SCALE GENOMIC DNA]</scope>
    <source>
        <strain evidence="3 4">CCFEE 5935</strain>
    </source>
</reference>
<feature type="region of interest" description="Disordered" evidence="1">
    <location>
        <begin position="207"/>
        <end position="252"/>
    </location>
</feature>
<dbReference type="GeneID" id="89931056"/>
<organism evidence="3 4">
    <name type="scientific">Saxophila tyrrhenica</name>
    <dbReference type="NCBI Taxonomy" id="1690608"/>
    <lineage>
        <taxon>Eukaryota</taxon>
        <taxon>Fungi</taxon>
        <taxon>Dikarya</taxon>
        <taxon>Ascomycota</taxon>
        <taxon>Pezizomycotina</taxon>
        <taxon>Dothideomycetes</taxon>
        <taxon>Dothideomycetidae</taxon>
        <taxon>Mycosphaerellales</taxon>
        <taxon>Extremaceae</taxon>
        <taxon>Saxophila</taxon>
    </lineage>
</organism>
<keyword evidence="4" id="KW-1185">Reference proteome</keyword>
<sequence length="317" mass="34485">MSAIYEEPGDAGVVNEPVKVLIALHEGMDAMDVVGPLEVFSWAMHQPKKPETKAFRVIFAAEGEEVTSAQGATFNAHMSFAEAMKRLAEIDVLVIPGGGTEAILKSKGQPLPLIKQFAETQKKQPHRERTLMSVCTGSMFLAECGVLAGLSATTHPDYVTKLEILCSNVAMRDMADRCDVTEQRYVVNNLRFDLGEDEESNPYIMSRKEYKEHKRRKSSAGGPPSPIEERSNGARPSGGRKGSMSWKASNNRRESVLKRSTLRLGGLRVLTTGGVTAGIDGALYMVGALVSDDAADEVARVMCHKWVKGMVVDGTDV</sequence>
<dbReference type="Gene3D" id="3.40.50.880">
    <property type="match status" value="1"/>
</dbReference>
<dbReference type="InterPro" id="IPR052158">
    <property type="entry name" value="INH-QAR"/>
</dbReference>
<protein>
    <recommendedName>
        <fullName evidence="2">DJ-1/PfpI domain-containing protein</fullName>
    </recommendedName>
</protein>
<dbReference type="AlphaFoldDB" id="A0AAV9P0Y9"/>
<dbReference type="PANTHER" id="PTHR43130:SF3">
    <property type="entry name" value="HTH-TYPE TRANSCRIPTIONAL REGULATOR RV1931C"/>
    <property type="match status" value="1"/>
</dbReference>
<dbReference type="SUPFAM" id="SSF52317">
    <property type="entry name" value="Class I glutamine amidotransferase-like"/>
    <property type="match status" value="1"/>
</dbReference>
<dbReference type="InterPro" id="IPR002818">
    <property type="entry name" value="DJ-1/PfpI"/>
</dbReference>
<dbReference type="EMBL" id="JAVRRT010000019">
    <property type="protein sequence ID" value="KAK5164520.1"/>
    <property type="molecule type" value="Genomic_DNA"/>
</dbReference>
<dbReference type="RefSeq" id="XP_064654768.1">
    <property type="nucleotide sequence ID" value="XM_064806952.1"/>
</dbReference>
<feature type="domain" description="DJ-1/PfpI" evidence="2">
    <location>
        <begin position="19"/>
        <end position="168"/>
    </location>
</feature>
<comment type="caution">
    <text evidence="3">The sequence shown here is derived from an EMBL/GenBank/DDBJ whole genome shotgun (WGS) entry which is preliminary data.</text>
</comment>
<evidence type="ECO:0000259" key="2">
    <source>
        <dbReference type="Pfam" id="PF01965"/>
    </source>
</evidence>
<evidence type="ECO:0000313" key="3">
    <source>
        <dbReference type="EMBL" id="KAK5164520.1"/>
    </source>
</evidence>
<proteinExistence type="predicted"/>
<dbReference type="InterPro" id="IPR029062">
    <property type="entry name" value="Class_I_gatase-like"/>
</dbReference>
<evidence type="ECO:0000313" key="4">
    <source>
        <dbReference type="Proteomes" id="UP001337655"/>
    </source>
</evidence>
<dbReference type="PANTHER" id="PTHR43130">
    <property type="entry name" value="ARAC-FAMILY TRANSCRIPTIONAL REGULATOR"/>
    <property type="match status" value="1"/>
</dbReference>
<accession>A0AAV9P0Y9</accession>
<gene>
    <name evidence="3" type="ORF">LTR77_009726</name>
</gene>
<evidence type="ECO:0000256" key="1">
    <source>
        <dbReference type="SAM" id="MobiDB-lite"/>
    </source>
</evidence>